<gene>
    <name evidence="5" type="primary">Aste57867_9795</name>
    <name evidence="4" type="ORF">As57867_009756</name>
    <name evidence="5" type="ORF">ASTE57867_9795</name>
</gene>
<feature type="binding site" evidence="2">
    <location>
        <position position="288"/>
    </location>
    <ligand>
        <name>substrate</name>
    </ligand>
</feature>
<feature type="active site" description="Proton acceptor" evidence="1">
    <location>
        <position position="290"/>
    </location>
</feature>
<dbReference type="PANTHER" id="PTHR34876">
    <property type="match status" value="1"/>
</dbReference>
<keyword evidence="6" id="KW-1185">Reference proteome</keyword>
<evidence type="ECO:0000256" key="2">
    <source>
        <dbReference type="PIRSR" id="PIRSR001100-2"/>
    </source>
</evidence>
<feature type="binding site" evidence="2">
    <location>
        <position position="177"/>
    </location>
    <ligand>
        <name>substrate</name>
    </ligand>
</feature>
<feature type="signal peptide" evidence="3">
    <location>
        <begin position="1"/>
        <end position="20"/>
    </location>
</feature>
<reference evidence="5 6" key="1">
    <citation type="submission" date="2019-03" db="EMBL/GenBank/DDBJ databases">
        <authorList>
            <person name="Gaulin E."/>
            <person name="Dumas B."/>
        </authorList>
    </citation>
    <scope>NUCLEOTIDE SEQUENCE [LARGE SCALE GENOMIC DNA]</scope>
    <source>
        <strain evidence="5">CBS 568.67</strain>
    </source>
</reference>
<dbReference type="EMBL" id="CAADRA010005185">
    <property type="protein sequence ID" value="VFT86674.1"/>
    <property type="molecule type" value="Genomic_DNA"/>
</dbReference>
<dbReference type="Gene3D" id="3.20.20.40">
    <property type="entry name" value="1, 4-beta cellobiohydrolase"/>
    <property type="match status" value="1"/>
</dbReference>
<dbReference type="PIRSF" id="PIRSF001100">
    <property type="entry name" value="Beta_cellobiohydrolase"/>
    <property type="match status" value="1"/>
</dbReference>
<reference evidence="4" key="2">
    <citation type="submission" date="2019-06" db="EMBL/GenBank/DDBJ databases">
        <title>Genomics analysis of Aphanomyces spp. identifies a new class of oomycete effector associated with host adaptation.</title>
        <authorList>
            <person name="Gaulin E."/>
        </authorList>
    </citation>
    <scope>NUCLEOTIDE SEQUENCE</scope>
    <source>
        <strain evidence="4">CBS 578.67</strain>
    </source>
</reference>
<evidence type="ECO:0000256" key="1">
    <source>
        <dbReference type="PIRSR" id="PIRSR001100-1"/>
    </source>
</evidence>
<sequence length="331" mass="35133">MQHLTTALFVVAALFQPVLSSPGLCASVKPYSYSVAKAQYPHLKAALTTLEKQPIATWYTDRSQDAKTQAAAAVGTCQSGDRPTVVVYGLPNKDCEGHHSSDGANKNANDYAAFLHSLVAAVGSNDVIYILEPDAIGLLAAGSACAAKFGYEANLMQAVSILGQNPRADIYVDVGYWVLGNQNDARIASVLAKLDPTGKRLKGISINTSNFRTTQELVRLCASFAATAKTTTGLNATCVLDISRNFQGPDPSSQWCNPKGRGIGAPPSVHPIDHPLIDYFLWIKPPGESDGFCNGGPNAGAFFLDGFVDLWNNGYFVNVAGLPRVNATVVP</sequence>
<dbReference type="Proteomes" id="UP000332933">
    <property type="component" value="Unassembled WGS sequence"/>
</dbReference>
<dbReference type="GO" id="GO:0004553">
    <property type="term" value="F:hydrolase activity, hydrolyzing O-glycosyl compounds"/>
    <property type="evidence" value="ECO:0007669"/>
    <property type="project" value="InterPro"/>
</dbReference>
<feature type="binding site" evidence="2">
    <location>
        <position position="210"/>
    </location>
    <ligand>
        <name>substrate</name>
    </ligand>
</feature>
<dbReference type="GO" id="GO:0030245">
    <property type="term" value="P:cellulose catabolic process"/>
    <property type="evidence" value="ECO:0007669"/>
    <property type="project" value="InterPro"/>
</dbReference>
<dbReference type="AlphaFoldDB" id="A0A485KP76"/>
<dbReference type="InterPro" id="IPR036434">
    <property type="entry name" value="Beta_cellobiohydrolase_sf"/>
</dbReference>
<dbReference type="InterPro" id="IPR016288">
    <property type="entry name" value="Beta_cellobiohydrolase"/>
</dbReference>
<dbReference type="Pfam" id="PF01341">
    <property type="entry name" value="Glyco_hydro_6"/>
    <property type="match status" value="1"/>
</dbReference>
<feature type="binding site" evidence="2">
    <location>
        <position position="255"/>
    </location>
    <ligand>
        <name>substrate</name>
    </ligand>
</feature>
<proteinExistence type="predicted"/>
<feature type="chain" id="PRO_5033827331" evidence="3">
    <location>
        <begin position="21"/>
        <end position="331"/>
    </location>
</feature>
<dbReference type="OrthoDB" id="64893at2759"/>
<dbReference type="PANTHER" id="PTHR34876:SF4">
    <property type="entry name" value="1,4-BETA-D-GLUCAN CELLOBIOHYDROLASE C-RELATED"/>
    <property type="match status" value="1"/>
</dbReference>
<organism evidence="5 6">
    <name type="scientific">Aphanomyces stellatus</name>
    <dbReference type="NCBI Taxonomy" id="120398"/>
    <lineage>
        <taxon>Eukaryota</taxon>
        <taxon>Sar</taxon>
        <taxon>Stramenopiles</taxon>
        <taxon>Oomycota</taxon>
        <taxon>Saprolegniomycetes</taxon>
        <taxon>Saprolegniales</taxon>
        <taxon>Verrucalvaceae</taxon>
        <taxon>Aphanomyces</taxon>
    </lineage>
</organism>
<dbReference type="SUPFAM" id="SSF51989">
    <property type="entry name" value="Glycosyl hydrolases family 6, cellulases"/>
    <property type="match status" value="1"/>
</dbReference>
<feature type="binding site" evidence="2">
    <location>
        <position position="58"/>
    </location>
    <ligand>
        <name>substrate</name>
    </ligand>
</feature>
<name>A0A485KP76_9STRA</name>
<keyword evidence="3" id="KW-0732">Signal</keyword>
<feature type="binding site" evidence="2">
    <location>
        <position position="284"/>
    </location>
    <ligand>
        <name>substrate</name>
    </ligand>
</feature>
<evidence type="ECO:0000313" key="5">
    <source>
        <dbReference type="EMBL" id="VFT86674.1"/>
    </source>
</evidence>
<dbReference type="EMBL" id="VJMH01005164">
    <property type="protein sequence ID" value="KAF0699650.1"/>
    <property type="molecule type" value="Genomic_DNA"/>
</dbReference>
<accession>A0A485KP76</accession>
<feature type="active site" description="Proton donor" evidence="1">
    <location>
        <position position="134"/>
    </location>
</feature>
<evidence type="ECO:0000256" key="3">
    <source>
        <dbReference type="SAM" id="SignalP"/>
    </source>
</evidence>
<dbReference type="PRINTS" id="PR00733">
    <property type="entry name" value="GLHYDRLASE6"/>
</dbReference>
<evidence type="ECO:0000313" key="4">
    <source>
        <dbReference type="EMBL" id="KAF0699650.1"/>
    </source>
</evidence>
<protein>
    <submittedName>
        <fullName evidence="5">Aste57867_9795 protein</fullName>
    </submittedName>
</protein>
<evidence type="ECO:0000313" key="6">
    <source>
        <dbReference type="Proteomes" id="UP000332933"/>
    </source>
</evidence>